<proteinExistence type="predicted"/>
<organism evidence="2 3">
    <name type="scientific">Mytilus coruscus</name>
    <name type="common">Sea mussel</name>
    <dbReference type="NCBI Taxonomy" id="42192"/>
    <lineage>
        <taxon>Eukaryota</taxon>
        <taxon>Metazoa</taxon>
        <taxon>Spiralia</taxon>
        <taxon>Lophotrochozoa</taxon>
        <taxon>Mollusca</taxon>
        <taxon>Bivalvia</taxon>
        <taxon>Autobranchia</taxon>
        <taxon>Pteriomorphia</taxon>
        <taxon>Mytilida</taxon>
        <taxon>Mytiloidea</taxon>
        <taxon>Mytilidae</taxon>
        <taxon>Mytilinae</taxon>
        <taxon>Mytilus</taxon>
    </lineage>
</organism>
<feature type="compositionally biased region" description="Polar residues" evidence="1">
    <location>
        <begin position="23"/>
        <end position="36"/>
    </location>
</feature>
<evidence type="ECO:0000313" key="2">
    <source>
        <dbReference type="EMBL" id="CAC5373662.1"/>
    </source>
</evidence>
<dbReference type="EMBL" id="CACVKT020001932">
    <property type="protein sequence ID" value="CAC5373662.1"/>
    <property type="molecule type" value="Genomic_DNA"/>
</dbReference>
<feature type="region of interest" description="Disordered" evidence="1">
    <location>
        <begin position="58"/>
        <end position="81"/>
    </location>
</feature>
<evidence type="ECO:0000256" key="1">
    <source>
        <dbReference type="SAM" id="MobiDB-lite"/>
    </source>
</evidence>
<dbReference type="AlphaFoldDB" id="A0A6J8AWZ4"/>
<evidence type="ECO:0000313" key="3">
    <source>
        <dbReference type="Proteomes" id="UP000507470"/>
    </source>
</evidence>
<feature type="region of interest" description="Disordered" evidence="1">
    <location>
        <begin position="1"/>
        <end position="43"/>
    </location>
</feature>
<protein>
    <submittedName>
        <fullName evidence="2">Uncharacterized protein</fullName>
    </submittedName>
</protein>
<sequence length="220" mass="24381">MSSDSNTSHDIQDNNKSHDIQDIQDNNTSHDIQDNNLEGAAAYVSDHSSEPLVNMEQNHTENGQGIKSKSQSCENINPNLDTISSATANSKQTVSLQLPSKPAVKATPLYVSSLEKDTKSKSTTVPVKSKRKVKQLDFNNHATDGQPSEIVVFSNNVQEELVNEALLDLADLQLKNENHQKAKTNIAHILTRLDQESNKMRTSQRVIQSKAMLDDYSKNI</sequence>
<name>A0A6J8AWZ4_MYTCO</name>
<dbReference type="Proteomes" id="UP000507470">
    <property type="component" value="Unassembled WGS sequence"/>
</dbReference>
<gene>
    <name evidence="2" type="ORF">MCOR_11342</name>
</gene>
<keyword evidence="3" id="KW-1185">Reference proteome</keyword>
<feature type="compositionally biased region" description="Basic and acidic residues" evidence="1">
    <location>
        <begin position="10"/>
        <end position="21"/>
    </location>
</feature>
<reference evidence="2 3" key="1">
    <citation type="submission" date="2020-06" db="EMBL/GenBank/DDBJ databases">
        <authorList>
            <person name="Li R."/>
            <person name="Bekaert M."/>
        </authorList>
    </citation>
    <scope>NUCLEOTIDE SEQUENCE [LARGE SCALE GENOMIC DNA]</scope>
    <source>
        <strain evidence="3">wild</strain>
    </source>
</reference>
<accession>A0A6J8AWZ4</accession>